<evidence type="ECO:0000256" key="2">
    <source>
        <dbReference type="ARBA" id="ARBA00022884"/>
    </source>
</evidence>
<evidence type="ECO:0000256" key="5">
    <source>
        <dbReference type="SAM" id="MobiDB-lite"/>
    </source>
</evidence>
<dbReference type="InterPro" id="IPR000504">
    <property type="entry name" value="RRM_dom"/>
</dbReference>
<dbReference type="GeneID" id="106070529"/>
<dbReference type="Gene3D" id="3.30.70.330">
    <property type="match status" value="1"/>
</dbReference>
<keyword evidence="3" id="KW-0539">Nucleus</keyword>
<dbReference type="GO" id="GO:0005730">
    <property type="term" value="C:nucleolus"/>
    <property type="evidence" value="ECO:0007669"/>
    <property type="project" value="UniProtKB-SubCell"/>
</dbReference>
<organism evidence="7 8">
    <name type="scientific">Biomphalaria glabrata</name>
    <name type="common">Bloodfluke planorb</name>
    <name type="synonym">Freshwater snail</name>
    <dbReference type="NCBI Taxonomy" id="6526"/>
    <lineage>
        <taxon>Eukaryota</taxon>
        <taxon>Metazoa</taxon>
        <taxon>Spiralia</taxon>
        <taxon>Lophotrochozoa</taxon>
        <taxon>Mollusca</taxon>
        <taxon>Gastropoda</taxon>
        <taxon>Heterobranchia</taxon>
        <taxon>Euthyneura</taxon>
        <taxon>Panpulmonata</taxon>
        <taxon>Hygrophila</taxon>
        <taxon>Lymnaeoidea</taxon>
        <taxon>Planorbidae</taxon>
        <taxon>Biomphalaria</taxon>
    </lineage>
</organism>
<dbReference type="SUPFAM" id="SSF54928">
    <property type="entry name" value="RNA-binding domain, RBD"/>
    <property type="match status" value="1"/>
</dbReference>
<dbReference type="CDD" id="cd12307">
    <property type="entry name" value="RRM_NIFK_like"/>
    <property type="match status" value="1"/>
</dbReference>
<gene>
    <name evidence="8" type="primary">LOC106070529</name>
</gene>
<dbReference type="GO" id="GO:0003723">
    <property type="term" value="F:RNA binding"/>
    <property type="evidence" value="ECO:0007669"/>
    <property type="project" value="UniProtKB-UniRule"/>
</dbReference>
<evidence type="ECO:0000313" key="8">
    <source>
        <dbReference type="RefSeq" id="XP_055860705.1"/>
    </source>
</evidence>
<keyword evidence="2 4" id="KW-0694">RNA-binding</keyword>
<comment type="subcellular location">
    <subcellularLocation>
        <location evidence="1">Nucleus</location>
        <location evidence="1">Nucleolus</location>
    </subcellularLocation>
</comment>
<sequence>MAATTRKRPARKYAKKEKVDISEEDRKPGVIYIGHMPHGFCEKELRAYFSQFGKVLNVKVSRSTKNGHAKGYAFVKFKYAAVAKTVAETCHNYLFFNKLLKCQYRPLEEVHPRTFVSYPWKPDLKRKRQHNNGKSEGKLRTSLKVYTKKQEGKLKKLKEIGLDIKLSDILDVPKSRESPSKTPQTKTKTPQKKENNSASKTKETTKKVVKRKQTLSTKK</sequence>
<evidence type="ECO:0000259" key="6">
    <source>
        <dbReference type="PROSITE" id="PS50102"/>
    </source>
</evidence>
<protein>
    <submittedName>
        <fullName evidence="8">MKI67 FHA domain-interacting nucleolar phosphoprotein-like</fullName>
    </submittedName>
</protein>
<dbReference type="SMART" id="SM00360">
    <property type="entry name" value="RRM"/>
    <property type="match status" value="1"/>
</dbReference>
<evidence type="ECO:0000313" key="7">
    <source>
        <dbReference type="Proteomes" id="UP001165740"/>
    </source>
</evidence>
<dbReference type="PROSITE" id="PS50102">
    <property type="entry name" value="RRM"/>
    <property type="match status" value="1"/>
</dbReference>
<dbReference type="PANTHER" id="PTHR46754">
    <property type="entry name" value="MKI67 FHA DOMAIN-INTERACTING NUCLEOLAR PHOSPHOPROTEIN"/>
    <property type="match status" value="1"/>
</dbReference>
<dbReference type="AlphaFoldDB" id="A0A9W2YDA2"/>
<proteinExistence type="predicted"/>
<dbReference type="OMA" id="YLMYERC"/>
<feature type="domain" description="RRM" evidence="6">
    <location>
        <begin position="29"/>
        <end position="107"/>
    </location>
</feature>
<dbReference type="Proteomes" id="UP001165740">
    <property type="component" value="Chromosome 11"/>
</dbReference>
<keyword evidence="7" id="KW-1185">Reference proteome</keyword>
<reference evidence="8" key="1">
    <citation type="submission" date="2025-08" db="UniProtKB">
        <authorList>
            <consortium name="RefSeq"/>
        </authorList>
    </citation>
    <scope>IDENTIFICATION</scope>
</reference>
<feature type="compositionally biased region" description="Basic and acidic residues" evidence="5">
    <location>
        <begin position="191"/>
        <end position="206"/>
    </location>
</feature>
<name>A0A9W2YDA2_BIOGL</name>
<accession>A0A9W2YDA2</accession>
<feature type="region of interest" description="Disordered" evidence="5">
    <location>
        <begin position="172"/>
        <end position="219"/>
    </location>
</feature>
<dbReference type="OrthoDB" id="21467at2759"/>
<evidence type="ECO:0000256" key="1">
    <source>
        <dbReference type="ARBA" id="ARBA00004604"/>
    </source>
</evidence>
<dbReference type="InterPro" id="IPR012677">
    <property type="entry name" value="Nucleotide-bd_a/b_plait_sf"/>
</dbReference>
<feature type="compositionally biased region" description="Basic residues" evidence="5">
    <location>
        <begin position="207"/>
        <end position="219"/>
    </location>
</feature>
<dbReference type="RefSeq" id="XP_055860705.1">
    <property type="nucleotide sequence ID" value="XM_056004730.1"/>
</dbReference>
<evidence type="ECO:0000256" key="4">
    <source>
        <dbReference type="PROSITE-ProRule" id="PRU00176"/>
    </source>
</evidence>
<dbReference type="InterPro" id="IPR035979">
    <property type="entry name" value="RBD_domain_sf"/>
</dbReference>
<dbReference type="Pfam" id="PF00076">
    <property type="entry name" value="RRM_1"/>
    <property type="match status" value="1"/>
</dbReference>
<evidence type="ECO:0000256" key="3">
    <source>
        <dbReference type="ARBA" id="ARBA00023242"/>
    </source>
</evidence>